<organism evidence="2 3">
    <name type="scientific">Pseudomonas fildesensis</name>
    <dbReference type="NCBI Taxonomy" id="1674920"/>
    <lineage>
        <taxon>Bacteria</taxon>
        <taxon>Pseudomonadati</taxon>
        <taxon>Pseudomonadota</taxon>
        <taxon>Gammaproteobacteria</taxon>
        <taxon>Pseudomonadales</taxon>
        <taxon>Pseudomonadaceae</taxon>
        <taxon>Pseudomonas</taxon>
    </lineage>
</organism>
<dbReference type="STRING" id="1674920.ACR52_09765"/>
<protein>
    <submittedName>
        <fullName evidence="2">Uncharacterized protein</fullName>
    </submittedName>
</protein>
<feature type="compositionally biased region" description="Pro residues" evidence="1">
    <location>
        <begin position="9"/>
        <end position="20"/>
    </location>
</feature>
<dbReference type="Proteomes" id="UP000037551">
    <property type="component" value="Unassembled WGS sequence"/>
</dbReference>
<feature type="region of interest" description="Disordered" evidence="1">
    <location>
        <begin position="1"/>
        <end position="24"/>
    </location>
</feature>
<evidence type="ECO:0000313" key="3">
    <source>
        <dbReference type="Proteomes" id="UP000037551"/>
    </source>
</evidence>
<evidence type="ECO:0000256" key="1">
    <source>
        <dbReference type="SAM" id="MobiDB-lite"/>
    </source>
</evidence>
<dbReference type="PATRIC" id="fig|1674920.3.peg.4788"/>
<sequence>MAQTTSQAPTPPPTHLPPRDAPANQNDIATALKGVFDGQPEVTTHARFSSVSITLNNGKGLDIDNAAKLISSTPPTGVATSLRGIEILNSATAKTVGEKNGLASSGLVPVWLENHGSITGKNGAGVKLDGQQDDEVINAGLIAGSQGLALDLGGGNDVLIVKNGGRFEGSVDGGSGTNQVILDDTQGGHFDGASQMQHLWVSSGTWTLTGAVAANQQGSVYSGATLINQSKIGGSMTVEPGATYSGGTVTNLDVAGTLQLDPAAHIENDLRMQKGSTLAFSLNPLKVGNTAHLDGATLSIQIDNENDPRLSQPLSIIDAKQIDGQFAGVTSNLKTLTPELTYSPGGVFVTFKRNEPTVA</sequence>
<dbReference type="InterPro" id="IPR011050">
    <property type="entry name" value="Pectin_lyase_fold/virulence"/>
</dbReference>
<comment type="caution">
    <text evidence="2">The sequence shown here is derived from an EMBL/GenBank/DDBJ whole genome shotgun (WGS) entry which is preliminary data.</text>
</comment>
<dbReference type="SUPFAM" id="SSF51126">
    <property type="entry name" value="Pectin lyase-like"/>
    <property type="match status" value="1"/>
</dbReference>
<reference evidence="2 3" key="1">
    <citation type="submission" date="2015-06" db="EMBL/GenBank/DDBJ databases">
        <title>Draft genome sequence of an Antarctic Pseudomonas sp. strain KG01 with full potential for biotechnological applications.</title>
        <authorList>
            <person name="Pavlov M.S."/>
            <person name="Lira F."/>
            <person name="Martinez J.L."/>
            <person name="Marshall S.H."/>
        </authorList>
    </citation>
    <scope>NUCLEOTIDE SEQUENCE [LARGE SCALE GENOMIC DNA]</scope>
    <source>
        <strain evidence="2 3">KG01</strain>
    </source>
</reference>
<keyword evidence="3" id="KW-1185">Reference proteome</keyword>
<accession>A0A0J8G3W2</accession>
<name>A0A0J8G3W2_9PSED</name>
<dbReference type="AlphaFoldDB" id="A0A0J8G3W2"/>
<dbReference type="EMBL" id="LFMW01000006">
    <property type="protein sequence ID" value="KMT55644.1"/>
    <property type="molecule type" value="Genomic_DNA"/>
</dbReference>
<evidence type="ECO:0000313" key="2">
    <source>
        <dbReference type="EMBL" id="KMT55644.1"/>
    </source>
</evidence>
<gene>
    <name evidence="2" type="ORF">ACR52_09765</name>
</gene>
<proteinExistence type="predicted"/>